<keyword evidence="3" id="KW-0597">Phosphoprotein</keyword>
<dbReference type="SUPFAM" id="SSF52151">
    <property type="entry name" value="FabD/lysophospholipase-like"/>
    <property type="match status" value="1"/>
</dbReference>
<evidence type="ECO:0000256" key="1">
    <source>
        <dbReference type="ARBA" id="ARBA00001957"/>
    </source>
</evidence>
<evidence type="ECO:0000256" key="7">
    <source>
        <dbReference type="ARBA" id="ARBA00023315"/>
    </source>
</evidence>
<dbReference type="OrthoDB" id="9778690at2"/>
<dbReference type="InterPro" id="IPR014030">
    <property type="entry name" value="Ketoacyl_synth_N"/>
</dbReference>
<keyword evidence="6" id="KW-0511">Multifunctional enzyme</keyword>
<evidence type="ECO:0000256" key="6">
    <source>
        <dbReference type="ARBA" id="ARBA00023268"/>
    </source>
</evidence>
<dbReference type="FunFam" id="3.40.47.10:FF:000019">
    <property type="entry name" value="Polyketide synthase type I"/>
    <property type="match status" value="1"/>
</dbReference>
<protein>
    <recommendedName>
        <fullName evidence="8">Ketosynthase family 3 (KS3) domain-containing protein</fullName>
    </recommendedName>
</protein>
<evidence type="ECO:0000256" key="4">
    <source>
        <dbReference type="ARBA" id="ARBA00022679"/>
    </source>
</evidence>
<dbReference type="SMART" id="SM00827">
    <property type="entry name" value="PKS_AT"/>
    <property type="match status" value="1"/>
</dbReference>
<feature type="non-terminal residue" evidence="9">
    <location>
        <position position="803"/>
    </location>
</feature>
<dbReference type="InterPro" id="IPR014043">
    <property type="entry name" value="Acyl_transferase_dom"/>
</dbReference>
<dbReference type="InterPro" id="IPR015083">
    <property type="entry name" value="NorB/c/GfsB-D-like_docking"/>
</dbReference>
<dbReference type="PROSITE" id="PS52004">
    <property type="entry name" value="KS3_2"/>
    <property type="match status" value="1"/>
</dbReference>
<comment type="caution">
    <text evidence="9">The sequence shown here is derived from an EMBL/GenBank/DDBJ whole genome shotgun (WGS) entry which is preliminary data.</text>
</comment>
<dbReference type="InterPro" id="IPR016035">
    <property type="entry name" value="Acyl_Trfase/lysoPLipase"/>
</dbReference>
<dbReference type="InterPro" id="IPR016036">
    <property type="entry name" value="Malonyl_transacylase_ACP-bd"/>
</dbReference>
<dbReference type="InterPro" id="IPR016039">
    <property type="entry name" value="Thiolase-like"/>
</dbReference>
<keyword evidence="7" id="KW-0012">Acyltransferase</keyword>
<proteinExistence type="predicted"/>
<dbReference type="SMART" id="SM00825">
    <property type="entry name" value="PKS_KS"/>
    <property type="match status" value="1"/>
</dbReference>
<evidence type="ECO:0000259" key="8">
    <source>
        <dbReference type="PROSITE" id="PS52004"/>
    </source>
</evidence>
<name>A0A2V4P3S2_9ACTN</name>
<dbReference type="SUPFAM" id="SSF55048">
    <property type="entry name" value="Probable ACP-binding domain of malonyl-CoA ACP transacylase"/>
    <property type="match status" value="1"/>
</dbReference>
<evidence type="ECO:0000313" key="9">
    <source>
        <dbReference type="EMBL" id="PYC77449.1"/>
    </source>
</evidence>
<dbReference type="PANTHER" id="PTHR43775">
    <property type="entry name" value="FATTY ACID SYNTHASE"/>
    <property type="match status" value="1"/>
</dbReference>
<dbReference type="Pfam" id="PF02801">
    <property type="entry name" value="Ketoacyl-synt_C"/>
    <property type="match status" value="1"/>
</dbReference>
<dbReference type="SUPFAM" id="SSF53901">
    <property type="entry name" value="Thiolase-like"/>
    <property type="match status" value="1"/>
</dbReference>
<evidence type="ECO:0000313" key="10">
    <source>
        <dbReference type="Proteomes" id="UP000248039"/>
    </source>
</evidence>
<dbReference type="Pfam" id="PF22621">
    <property type="entry name" value="CurL-like_PKS_C"/>
    <property type="match status" value="1"/>
</dbReference>
<dbReference type="AlphaFoldDB" id="A0A2V4P3S2"/>
<dbReference type="CDD" id="cd00833">
    <property type="entry name" value="PKS"/>
    <property type="match status" value="1"/>
</dbReference>
<dbReference type="GO" id="GO:0033068">
    <property type="term" value="P:macrolide biosynthetic process"/>
    <property type="evidence" value="ECO:0007669"/>
    <property type="project" value="UniProtKB-ARBA"/>
</dbReference>
<evidence type="ECO:0000256" key="3">
    <source>
        <dbReference type="ARBA" id="ARBA00022553"/>
    </source>
</evidence>
<feature type="domain" description="Ketosynthase family 3 (KS3)" evidence="8">
    <location>
        <begin position="40"/>
        <end position="457"/>
    </location>
</feature>
<dbReference type="GO" id="GO:0006633">
    <property type="term" value="P:fatty acid biosynthetic process"/>
    <property type="evidence" value="ECO:0007669"/>
    <property type="project" value="InterPro"/>
</dbReference>
<dbReference type="Gene3D" id="3.40.47.10">
    <property type="match status" value="1"/>
</dbReference>
<dbReference type="Pfam" id="PF00109">
    <property type="entry name" value="ketoacyl-synt"/>
    <property type="match status" value="1"/>
</dbReference>
<dbReference type="Pfam" id="PF08990">
    <property type="entry name" value="Docking"/>
    <property type="match status" value="1"/>
</dbReference>
<dbReference type="GO" id="GO:0004312">
    <property type="term" value="F:fatty acid synthase activity"/>
    <property type="evidence" value="ECO:0007669"/>
    <property type="project" value="TreeGrafter"/>
</dbReference>
<keyword evidence="5" id="KW-0045">Antibiotic biosynthesis</keyword>
<dbReference type="GO" id="GO:0031177">
    <property type="term" value="F:phosphopantetheine binding"/>
    <property type="evidence" value="ECO:0007669"/>
    <property type="project" value="UniProtKB-ARBA"/>
</dbReference>
<evidence type="ECO:0000256" key="2">
    <source>
        <dbReference type="ARBA" id="ARBA00022450"/>
    </source>
</evidence>
<reference evidence="9 10" key="1">
    <citation type="submission" date="2018-03" db="EMBL/GenBank/DDBJ databases">
        <title>Bioinformatic expansion and discovery of thiopeptide antibiotics.</title>
        <authorList>
            <person name="Schwalen C.J."/>
            <person name="Hudson G.A."/>
            <person name="Mitchell D.A."/>
        </authorList>
    </citation>
    <scope>NUCLEOTIDE SEQUENCE [LARGE SCALE GENOMIC DNA]</scope>
    <source>
        <strain evidence="9 10">ATCC 21389</strain>
    </source>
</reference>
<dbReference type="Proteomes" id="UP000248039">
    <property type="component" value="Unassembled WGS sequence"/>
</dbReference>
<keyword evidence="2" id="KW-0596">Phosphopantetheine</keyword>
<dbReference type="InterPro" id="IPR001227">
    <property type="entry name" value="Ac_transferase_dom_sf"/>
</dbReference>
<dbReference type="InterPro" id="IPR014031">
    <property type="entry name" value="Ketoacyl_synth_C"/>
</dbReference>
<accession>A0A2V4P3S2</accession>
<dbReference type="RefSeq" id="WP_146259127.1">
    <property type="nucleotide sequence ID" value="NZ_PYBW01000062.1"/>
</dbReference>
<dbReference type="EMBL" id="PYBW01000062">
    <property type="protein sequence ID" value="PYC77449.1"/>
    <property type="molecule type" value="Genomic_DNA"/>
</dbReference>
<dbReference type="InterPro" id="IPR050091">
    <property type="entry name" value="PKS_NRPS_Biosynth_Enz"/>
</dbReference>
<dbReference type="Gene3D" id="3.30.70.250">
    <property type="entry name" value="Malonyl-CoA ACP transacylase, ACP-binding"/>
    <property type="match status" value="1"/>
</dbReference>
<dbReference type="Gene3D" id="3.40.366.10">
    <property type="entry name" value="Malonyl-Coenzyme A Acyl Carrier Protein, domain 2"/>
    <property type="match status" value="1"/>
</dbReference>
<keyword evidence="10" id="KW-1185">Reference proteome</keyword>
<comment type="cofactor">
    <cofactor evidence="1">
        <name>pantetheine 4'-phosphate</name>
        <dbReference type="ChEBI" id="CHEBI:47942"/>
    </cofactor>
</comment>
<organism evidence="9 10">
    <name type="scientific">Streptomyces tateyamensis</name>
    <dbReference type="NCBI Taxonomy" id="565073"/>
    <lineage>
        <taxon>Bacteria</taxon>
        <taxon>Bacillati</taxon>
        <taxon>Actinomycetota</taxon>
        <taxon>Actinomycetes</taxon>
        <taxon>Kitasatosporales</taxon>
        <taxon>Streptomycetaceae</taxon>
        <taxon>Streptomyces</taxon>
    </lineage>
</organism>
<dbReference type="Pfam" id="PF00698">
    <property type="entry name" value="Acyl_transf_1"/>
    <property type="match status" value="1"/>
</dbReference>
<evidence type="ECO:0000256" key="5">
    <source>
        <dbReference type="ARBA" id="ARBA00023194"/>
    </source>
</evidence>
<dbReference type="PANTHER" id="PTHR43775:SF51">
    <property type="entry name" value="INACTIVE PHENOLPHTHIOCEROL SYNTHESIS POLYKETIDE SYNTHASE TYPE I PKS1-RELATED"/>
    <property type="match status" value="1"/>
</dbReference>
<dbReference type="PROSITE" id="PS00606">
    <property type="entry name" value="KS3_1"/>
    <property type="match status" value="1"/>
</dbReference>
<dbReference type="InterPro" id="IPR018201">
    <property type="entry name" value="Ketoacyl_synth_AS"/>
</dbReference>
<dbReference type="GO" id="GO:0004315">
    <property type="term" value="F:3-oxoacyl-[acyl-carrier-protein] synthase activity"/>
    <property type="evidence" value="ECO:0007669"/>
    <property type="project" value="InterPro"/>
</dbReference>
<dbReference type="InterPro" id="IPR020841">
    <property type="entry name" value="PKS_Beta-ketoAc_synthase_dom"/>
</dbReference>
<keyword evidence="4" id="KW-0808">Transferase</keyword>
<sequence length="803" mass="83623">MGVEGNEEKLLGYLRRATADLREARKKLAEAEARPAVADAEPIAIVGMACRYPGGVTSPEELWQLALAGTDAVSAFPTDRGWDIEGVYDPEPGRTGKTYSRQGGFLYDAGEFDAAFFGISPNDALHMDVQQRLLLEVAWEALERAGIDPTALKGSRTGVYAGVMYHDYGQGTVVAGSMGGSLVSGRVSYTLGLEGPALTVDTACSASLVGLHLAVRALQARECQLALAGGVAVMSTPDTFIEFSRQRGLSPDGRCKSFAAAADGTGWAEGVGMLALERLSDARKNGHPVLAIVRGSAVNSDGASSALMAPNGPSQQRVIRQALESAGLTAADVDVVEAHGTGTKLGDPIEAQAVIATYGQGRPADRPLWLGSLKSNFGHSQAAAGVGGVIKMVMSIRDGRLARTLNVDRPTPHVDWAAGAVELLTEERDWPAVDRPRRAGVSSFGFSGTNAHVIIEQAPAEVGPGGAGSGAAGEPEGAALPVSQASPALPATPVLPALPVLPLLVTAQSADALRAQAARLAERLRAQPEVELQDVAYSLAMGRAALEQRAVVVAGDREAALAGLAGLAEGRTAGAVAKADGLTAFLFSGQGSQRVGMGRQLTAAFPVFAAAWDELAGHLDLGTDEQLNQTQFAQPAIFAFEVALFRLLESWGVKPDYLAGHSIGEIAAAHVAGVFSLEDAAKLVTARGRLMQALPAGGAMLAVEASEAEVTGLGVDVAAVNGPRAVVLSGPEADIDRVAEHFADRRTKRLTVSHAFHSSLMDPMLDEFRAVVDGLTINQPLIPLVNDVASVDYWVNHVRGTVR</sequence>
<gene>
    <name evidence="9" type="ORF">C7C46_18785</name>
</gene>